<dbReference type="Gene3D" id="1.25.40.10">
    <property type="entry name" value="Tetratricopeptide repeat domain"/>
    <property type="match status" value="1"/>
</dbReference>
<feature type="signal peptide" evidence="1">
    <location>
        <begin position="1"/>
        <end position="25"/>
    </location>
</feature>
<protein>
    <recommendedName>
        <fullName evidence="4">TonB C-terminal domain-containing protein</fullName>
    </recommendedName>
</protein>
<evidence type="ECO:0000313" key="3">
    <source>
        <dbReference type="Proteomes" id="UP000219329"/>
    </source>
</evidence>
<evidence type="ECO:0000313" key="2">
    <source>
        <dbReference type="EMBL" id="PDH32792.1"/>
    </source>
</evidence>
<accession>A0A2A5W8P8</accession>
<comment type="caution">
    <text evidence="2">The sequence shown here is derived from an EMBL/GenBank/DDBJ whole genome shotgun (WGS) entry which is preliminary data.</text>
</comment>
<reference evidence="2 3" key="1">
    <citation type="submission" date="2017-08" db="EMBL/GenBank/DDBJ databases">
        <title>Fine stratification of microbial communities through a metagenomic profile of the photic zone.</title>
        <authorList>
            <person name="Haro-Moreno J.M."/>
            <person name="Lopez-Perez M."/>
            <person name="De La Torre J."/>
            <person name="Picazo A."/>
            <person name="Camacho A."/>
            <person name="Rodriguez-Valera F."/>
        </authorList>
    </citation>
    <scope>NUCLEOTIDE SEQUENCE [LARGE SCALE GENOMIC DNA]</scope>
    <source>
        <strain evidence="2">MED-G28</strain>
    </source>
</reference>
<dbReference type="EMBL" id="NTJZ01000013">
    <property type="protein sequence ID" value="PDH32792.1"/>
    <property type="molecule type" value="Genomic_DNA"/>
</dbReference>
<evidence type="ECO:0008006" key="4">
    <source>
        <dbReference type="Google" id="ProtNLM"/>
    </source>
</evidence>
<gene>
    <name evidence="2" type="ORF">CNF02_11055</name>
</gene>
<proteinExistence type="predicted"/>
<dbReference type="Gene3D" id="3.30.1150.10">
    <property type="match status" value="1"/>
</dbReference>
<keyword evidence="1" id="KW-0732">Signal</keyword>
<name>A0A2A5W8P8_9GAMM</name>
<evidence type="ECO:0000256" key="1">
    <source>
        <dbReference type="SAM" id="SignalP"/>
    </source>
</evidence>
<dbReference type="Proteomes" id="UP000219329">
    <property type="component" value="Unassembled WGS sequence"/>
</dbReference>
<dbReference type="InterPro" id="IPR011990">
    <property type="entry name" value="TPR-like_helical_dom_sf"/>
</dbReference>
<organism evidence="2 3">
    <name type="scientific">OM182 bacterium MED-G28</name>
    <dbReference type="NCBI Taxonomy" id="1986256"/>
    <lineage>
        <taxon>Bacteria</taxon>
        <taxon>Pseudomonadati</taxon>
        <taxon>Pseudomonadota</taxon>
        <taxon>Gammaproteobacteria</taxon>
        <taxon>OMG group</taxon>
        <taxon>OM182 clade</taxon>
    </lineage>
</organism>
<feature type="chain" id="PRO_5012088508" description="TonB C-terminal domain-containing protein" evidence="1">
    <location>
        <begin position="26"/>
        <end position="474"/>
    </location>
</feature>
<sequence>MKRPFLKLFESPFIVLLCLPAMVFAQNNTVSVSNESLRDLQRYQTQIEDMESEYGPFDNRLLEPLASIIDFYTDQGDFEEVAEIQIRQLSIMRTNLGFENPELIPVVRSMIEVQQALGNWDAVSDNLEHIRFLVASNFGTQSEELLLAMENQAQWLLTNFYLGEQRRQSDNFLDARDLYRDIYRLSEKVYGEESEELYPWHYKRAYSLALLVQLLNTEDSFSGEIFNDVVRSDGPNRLEYGLRGGVVSASPFLGLGRQIAVVDGDGLLGEGYLRQGLGFINDIRDIAEDRGDLEAEAIAHIYRGDFNVLMERGSGRRQYREAQEKLAQAGISQESIENFFSTPMPLPMPEFYPKFRDLVSYQQSILNEVPDRSEESLHLGTFRAWHENARAVQKPVSSDPLLRIGLPQFQVDLSFNISSRGNASNVDVLNSIPEDSRVTREGARAVREIKFRPAYEGDRARRVRDVQMRYLFAQ</sequence>
<dbReference type="AlphaFoldDB" id="A0A2A5W8P8"/>